<evidence type="ECO:0000256" key="6">
    <source>
        <dbReference type="SAM" id="MobiDB-lite"/>
    </source>
</evidence>
<dbReference type="GO" id="GO:0005730">
    <property type="term" value="C:nucleolus"/>
    <property type="evidence" value="ECO:0007669"/>
    <property type="project" value="UniProtKB-SubCell"/>
</dbReference>
<comment type="subcellular location">
    <subcellularLocation>
        <location evidence="5">Nucleus</location>
        <location evidence="5">Nucleolus</location>
    </subcellularLocation>
    <subcellularLocation>
        <location evidence="5">Nucleus</location>
        <location evidence="5">Nucleoplasm</location>
    </subcellularLocation>
</comment>
<name>A0A9P0D3J7_9CUCU</name>
<reference evidence="7" key="1">
    <citation type="submission" date="2022-01" db="EMBL/GenBank/DDBJ databases">
        <authorList>
            <person name="King R."/>
        </authorList>
    </citation>
    <scope>NUCLEOTIDE SEQUENCE</scope>
</reference>
<dbReference type="Proteomes" id="UP001153636">
    <property type="component" value="Chromosome 8"/>
</dbReference>
<keyword evidence="4 5" id="KW-0539">Nucleus</keyword>
<feature type="region of interest" description="Disordered" evidence="6">
    <location>
        <begin position="410"/>
        <end position="434"/>
    </location>
</feature>
<keyword evidence="8" id="KW-1185">Reference proteome</keyword>
<evidence type="ECO:0000256" key="2">
    <source>
        <dbReference type="ARBA" id="ARBA00018339"/>
    </source>
</evidence>
<evidence type="ECO:0000313" key="7">
    <source>
        <dbReference type="EMBL" id="CAH1114073.1"/>
    </source>
</evidence>
<evidence type="ECO:0000256" key="4">
    <source>
        <dbReference type="ARBA" id="ARBA00023242"/>
    </source>
</evidence>
<dbReference type="GO" id="GO:0000027">
    <property type="term" value="P:ribosomal large subunit assembly"/>
    <property type="evidence" value="ECO:0007669"/>
    <property type="project" value="UniProtKB-UniRule"/>
</dbReference>
<evidence type="ECO:0000256" key="1">
    <source>
        <dbReference type="ARBA" id="ARBA00008838"/>
    </source>
</evidence>
<protein>
    <recommendedName>
        <fullName evidence="2 5">Ribosome biogenesis protein NOP53</fullName>
    </recommendedName>
</protein>
<comment type="similarity">
    <text evidence="1 5">Belongs to the NOP53 family.</text>
</comment>
<evidence type="ECO:0000256" key="5">
    <source>
        <dbReference type="PIRNR" id="PIRNR017302"/>
    </source>
</evidence>
<evidence type="ECO:0000313" key="8">
    <source>
        <dbReference type="Proteomes" id="UP001153636"/>
    </source>
</evidence>
<organism evidence="7 8">
    <name type="scientific">Psylliodes chrysocephalus</name>
    <dbReference type="NCBI Taxonomy" id="3402493"/>
    <lineage>
        <taxon>Eukaryota</taxon>
        <taxon>Metazoa</taxon>
        <taxon>Ecdysozoa</taxon>
        <taxon>Arthropoda</taxon>
        <taxon>Hexapoda</taxon>
        <taxon>Insecta</taxon>
        <taxon>Pterygota</taxon>
        <taxon>Neoptera</taxon>
        <taxon>Endopterygota</taxon>
        <taxon>Coleoptera</taxon>
        <taxon>Polyphaga</taxon>
        <taxon>Cucujiformia</taxon>
        <taxon>Chrysomeloidea</taxon>
        <taxon>Chrysomelidae</taxon>
        <taxon>Galerucinae</taxon>
        <taxon>Alticini</taxon>
        <taxon>Psylliodes</taxon>
    </lineage>
</organism>
<dbReference type="PIRSF" id="PIRSF017302">
    <property type="entry name" value="Gltscr2"/>
    <property type="match status" value="1"/>
</dbReference>
<dbReference type="PANTHER" id="PTHR14211:SF7">
    <property type="entry name" value="RIBOSOME BIOGENESIS PROTEIN NOP53"/>
    <property type="match status" value="1"/>
</dbReference>
<accession>A0A9P0D3J7</accession>
<dbReference type="GO" id="GO:0006364">
    <property type="term" value="P:rRNA processing"/>
    <property type="evidence" value="ECO:0007669"/>
    <property type="project" value="TreeGrafter"/>
</dbReference>
<dbReference type="GO" id="GO:0008097">
    <property type="term" value="F:5S rRNA binding"/>
    <property type="evidence" value="ECO:0007669"/>
    <property type="project" value="TreeGrafter"/>
</dbReference>
<evidence type="ECO:0000256" key="3">
    <source>
        <dbReference type="ARBA" id="ARBA00022517"/>
    </source>
</evidence>
<dbReference type="InterPro" id="IPR011687">
    <property type="entry name" value="Nop53/GLTSCR2"/>
</dbReference>
<dbReference type="PANTHER" id="PTHR14211">
    <property type="entry name" value="GLIOMA SUPPRESSOR CANDIDATE REGION GENE 2"/>
    <property type="match status" value="1"/>
</dbReference>
<sequence length="434" mass="50591">MALLKKKKRVSKKLKSSWRKHTNITDVEDFLEEKRLEERIGPLSTISNEALFQVDSKPSEQILSSRRRRKAAAEKPLKCFSALQSYTNVPDPISKRNRVRTKEERMSKFVKEKQILNGGKITKGKESQNIDRKLKNFAKRGEFNANIWEDKDNLKNEEWVETNTTKHNLKGVGVQIKKHVKSIKTKLPAIELPHPGMSYNPSYVDHQDLLQEVAQKEKKLIKEEEHLNRVTRGMFSKVTAEKRDQNWLVDMAEGLPSKNNTKIEEEPNSDGEYKSVNPPVKNVKKTLQQKRKKKEHIKLEKAKSYLKMQKKKITDLHNLKKLVNQIETVDQKQVLIREIKKNNKDAKKDGTKVLSALKYEEPDLDFNLGREIAGNLKNLKTEGNLLEDRFKSMQKRNILAPTKRRTIKKVKVKKYTKPGHKDEDWKKTVARSYK</sequence>
<comment type="function">
    <text evidence="5">May play a role in ribosome biogenesis.</text>
</comment>
<gene>
    <name evidence="7" type="ORF">PSYICH_LOCUS14801</name>
</gene>
<dbReference type="AlphaFoldDB" id="A0A9P0D3J7"/>
<keyword evidence="3 5" id="KW-0690">Ribosome biogenesis</keyword>
<proteinExistence type="inferred from homology"/>
<feature type="region of interest" description="Disordered" evidence="6">
    <location>
        <begin position="258"/>
        <end position="278"/>
    </location>
</feature>
<dbReference type="EMBL" id="OV651820">
    <property type="protein sequence ID" value="CAH1114073.1"/>
    <property type="molecule type" value="Genomic_DNA"/>
</dbReference>
<dbReference type="GO" id="GO:0005654">
    <property type="term" value="C:nucleoplasm"/>
    <property type="evidence" value="ECO:0007669"/>
    <property type="project" value="UniProtKB-SubCell"/>
</dbReference>
<dbReference type="OrthoDB" id="5072at2759"/>
<dbReference type="Pfam" id="PF07767">
    <property type="entry name" value="Nop53"/>
    <property type="match status" value="1"/>
</dbReference>